<feature type="compositionally biased region" description="Polar residues" evidence="1">
    <location>
        <begin position="184"/>
        <end position="208"/>
    </location>
</feature>
<proteinExistence type="predicted"/>
<name>A0ABY1KRF8_9FLAO</name>
<feature type="transmembrane region" description="Helical" evidence="2">
    <location>
        <begin position="104"/>
        <end position="121"/>
    </location>
</feature>
<keyword evidence="4" id="KW-1185">Reference proteome</keyword>
<accession>A0ABY1KRF8</accession>
<keyword evidence="2" id="KW-0812">Transmembrane</keyword>
<keyword evidence="2" id="KW-0472">Membrane</keyword>
<protein>
    <recommendedName>
        <fullName evidence="5">EXPERA domain-containing protein</fullName>
    </recommendedName>
</protein>
<evidence type="ECO:0008006" key="5">
    <source>
        <dbReference type="Google" id="ProtNLM"/>
    </source>
</evidence>
<feature type="transmembrane region" description="Helical" evidence="2">
    <location>
        <begin position="48"/>
        <end position="67"/>
    </location>
</feature>
<organism evidence="3 4">
    <name type="scientific">Zobellia uliginosa</name>
    <dbReference type="NCBI Taxonomy" id="143224"/>
    <lineage>
        <taxon>Bacteria</taxon>
        <taxon>Pseudomonadati</taxon>
        <taxon>Bacteroidota</taxon>
        <taxon>Flavobacteriia</taxon>
        <taxon>Flavobacteriales</taxon>
        <taxon>Flavobacteriaceae</taxon>
        <taxon>Zobellia</taxon>
    </lineage>
</organism>
<reference evidence="3 4" key="1">
    <citation type="submission" date="2017-01" db="EMBL/GenBank/DDBJ databases">
        <authorList>
            <person name="Varghese N."/>
            <person name="Submissions S."/>
        </authorList>
    </citation>
    <scope>NUCLEOTIDE SEQUENCE [LARGE SCALE GENOMIC DNA]</scope>
    <source>
        <strain evidence="3 4">DSM 2061</strain>
    </source>
</reference>
<sequence length="208" mass="24174">MDSIGVLLIILSPFVFKLHQYLPSEPNATINILGLEINNHGFADLNTFAWFLLSKIVPFYLFILWFLTCKHWWYHIILIPATMYAFQIYEVLYSEDNIVDTKNIIWLLPVCMVVIPLVYFIRIKLVDKYVHGIDLEAMEAELTALKKKQASREENAKLDKFISSETADKADEDENTADTDKVEQPNSEKGNSLKQAQHKISNWLQFKF</sequence>
<feature type="compositionally biased region" description="Basic and acidic residues" evidence="1">
    <location>
        <begin position="153"/>
        <end position="169"/>
    </location>
</feature>
<evidence type="ECO:0000313" key="3">
    <source>
        <dbReference type="EMBL" id="SIS68989.1"/>
    </source>
</evidence>
<keyword evidence="2" id="KW-1133">Transmembrane helix</keyword>
<evidence type="ECO:0000313" key="4">
    <source>
        <dbReference type="Proteomes" id="UP000185728"/>
    </source>
</evidence>
<comment type="caution">
    <text evidence="3">The sequence shown here is derived from an EMBL/GenBank/DDBJ whole genome shotgun (WGS) entry which is preliminary data.</text>
</comment>
<dbReference type="Proteomes" id="UP000185728">
    <property type="component" value="Unassembled WGS sequence"/>
</dbReference>
<gene>
    <name evidence="3" type="ORF">SAMN05421766_103404</name>
</gene>
<evidence type="ECO:0000256" key="1">
    <source>
        <dbReference type="SAM" id="MobiDB-lite"/>
    </source>
</evidence>
<feature type="region of interest" description="Disordered" evidence="1">
    <location>
        <begin position="153"/>
        <end position="208"/>
    </location>
</feature>
<dbReference type="EMBL" id="FTOB01000003">
    <property type="protein sequence ID" value="SIS68989.1"/>
    <property type="molecule type" value="Genomic_DNA"/>
</dbReference>
<evidence type="ECO:0000256" key="2">
    <source>
        <dbReference type="SAM" id="Phobius"/>
    </source>
</evidence>
<feature type="transmembrane region" description="Helical" evidence="2">
    <location>
        <begin position="72"/>
        <end position="92"/>
    </location>
</feature>